<gene>
    <name evidence="15" type="ORF">ACFFJ6_07770</name>
</gene>
<feature type="compositionally biased region" description="Basic residues" evidence="11">
    <location>
        <begin position="444"/>
        <end position="455"/>
    </location>
</feature>
<evidence type="ECO:0000256" key="4">
    <source>
        <dbReference type="ARBA" id="ARBA00022692"/>
    </source>
</evidence>
<evidence type="ECO:0000313" key="15">
    <source>
        <dbReference type="EMBL" id="MFC0240359.1"/>
    </source>
</evidence>
<evidence type="ECO:0000256" key="9">
    <source>
        <dbReference type="PROSITE-ProRule" id="PRU00703"/>
    </source>
</evidence>
<dbReference type="InterPro" id="IPR036318">
    <property type="entry name" value="FAD-bd_PCMH-like_sf"/>
</dbReference>
<comment type="similarity">
    <text evidence="2">Belongs to the UPF0053 family. Hemolysin C subfamily.</text>
</comment>
<keyword evidence="6 10" id="KW-1133">Transmembrane helix</keyword>
<dbReference type="PANTHER" id="PTHR43099:SF5">
    <property type="entry name" value="HLYC_CORC FAMILY TRANSPORTER"/>
    <property type="match status" value="1"/>
</dbReference>
<dbReference type="Proteomes" id="UP001589775">
    <property type="component" value="Unassembled WGS sequence"/>
</dbReference>
<dbReference type="InterPro" id="IPR000644">
    <property type="entry name" value="CBS_dom"/>
</dbReference>
<protein>
    <submittedName>
        <fullName evidence="15">HlyC/CorC family transporter</fullName>
    </submittedName>
</protein>
<comment type="subcellular location">
    <subcellularLocation>
        <location evidence="1">Cell membrane</location>
        <topology evidence="1">Multi-pass membrane protein</topology>
    </subcellularLocation>
</comment>
<organism evidence="15 16">
    <name type="scientific">Rhodopseudomonas telluris</name>
    <dbReference type="NCBI Taxonomy" id="644215"/>
    <lineage>
        <taxon>Bacteria</taxon>
        <taxon>Pseudomonadati</taxon>
        <taxon>Pseudomonadota</taxon>
        <taxon>Alphaproteobacteria</taxon>
        <taxon>Hyphomicrobiales</taxon>
        <taxon>Nitrobacteraceae</taxon>
        <taxon>Rhodopseudomonas</taxon>
    </lineage>
</organism>
<keyword evidence="3" id="KW-1003">Cell membrane</keyword>
<dbReference type="SMART" id="SM01091">
    <property type="entry name" value="CorC_HlyC"/>
    <property type="match status" value="1"/>
</dbReference>
<keyword evidence="7 9" id="KW-0129">CBS domain</keyword>
<dbReference type="InterPro" id="IPR046342">
    <property type="entry name" value="CBS_dom_sf"/>
</dbReference>
<feature type="domain" description="CBS" evidence="13">
    <location>
        <begin position="221"/>
        <end position="282"/>
    </location>
</feature>
<keyword evidence="16" id="KW-1185">Reference proteome</keyword>
<dbReference type="EMBL" id="JBHLWM010000003">
    <property type="protein sequence ID" value="MFC0240359.1"/>
    <property type="molecule type" value="Genomic_DNA"/>
</dbReference>
<dbReference type="PROSITE" id="PS51846">
    <property type="entry name" value="CNNM"/>
    <property type="match status" value="1"/>
</dbReference>
<proteinExistence type="inferred from homology"/>
<keyword evidence="8 10" id="KW-0472">Membrane</keyword>
<evidence type="ECO:0000256" key="5">
    <source>
        <dbReference type="ARBA" id="ARBA00022737"/>
    </source>
</evidence>
<dbReference type="SMART" id="SM00116">
    <property type="entry name" value="CBS"/>
    <property type="match status" value="2"/>
</dbReference>
<dbReference type="CDD" id="cd04590">
    <property type="entry name" value="CBS_pair_CorC_HlyC_assoc"/>
    <property type="match status" value="1"/>
</dbReference>
<comment type="caution">
    <text evidence="15">The sequence shown here is derived from an EMBL/GenBank/DDBJ whole genome shotgun (WGS) entry which is preliminary data.</text>
</comment>
<accession>A0ABV6EQ59</accession>
<feature type="region of interest" description="Disordered" evidence="11">
    <location>
        <begin position="435"/>
        <end position="455"/>
    </location>
</feature>
<dbReference type="PROSITE" id="PS51371">
    <property type="entry name" value="CBS"/>
    <property type="match status" value="2"/>
</dbReference>
<evidence type="ECO:0000256" key="1">
    <source>
        <dbReference type="ARBA" id="ARBA00004651"/>
    </source>
</evidence>
<dbReference type="Gene3D" id="3.10.580.10">
    <property type="entry name" value="CBS-domain"/>
    <property type="match status" value="1"/>
</dbReference>
<evidence type="ECO:0000259" key="14">
    <source>
        <dbReference type="PROSITE" id="PS51846"/>
    </source>
</evidence>
<dbReference type="Pfam" id="PF01595">
    <property type="entry name" value="CNNM"/>
    <property type="match status" value="1"/>
</dbReference>
<sequence>MSPILSNVLIAVLLLIANAFYVAAEFALVRSRGFRIKAMAEKRQFGARLLQQILENVEAYLACCQLGITMASLGLGWVGEPTVAALLAPLLEPLGISESAQHLIAFIGGFLFFSSLHIVIGEQVPKTLAIRQPEPVSQWIAYPLHVSYILLYPLNWLLNQASRGILRLLGVEENSEHEILTDVEIEGLVGQSAEHGKIESGEAEYIQNVFKFGELVVSDVMVHRTSMVTINADLPTEQLVKEVLATEYTRVPLWRDKSENIVGVLHAKDLLRALREADGDASKIDIGKIALSPWFVPELRLVSEQLKAFRARKTHFALVVDEYGEVEGMVTLEDILEEIVGDISDEHDVVVAGVRAQADGSVVVDGSVPIRDLNRAMDWELPDDEATTIAGLVIHEARSIPVRGQSFTFHGFRFRVLRRERNRITALRIVPVERETKADAADKKKNKRPRVGQVS</sequence>
<dbReference type="Gene3D" id="3.30.465.10">
    <property type="match status" value="1"/>
</dbReference>
<dbReference type="InterPro" id="IPR005170">
    <property type="entry name" value="Transptr-assoc_dom"/>
</dbReference>
<keyword evidence="5" id="KW-0677">Repeat</keyword>
<dbReference type="InterPro" id="IPR044751">
    <property type="entry name" value="Ion_transp-like_CBS"/>
</dbReference>
<dbReference type="RefSeq" id="WP_378386164.1">
    <property type="nucleotide sequence ID" value="NZ_JBHLWM010000003.1"/>
</dbReference>
<evidence type="ECO:0000256" key="2">
    <source>
        <dbReference type="ARBA" id="ARBA00006446"/>
    </source>
</evidence>
<evidence type="ECO:0000313" key="16">
    <source>
        <dbReference type="Proteomes" id="UP001589775"/>
    </source>
</evidence>
<evidence type="ECO:0000256" key="3">
    <source>
        <dbReference type="ARBA" id="ARBA00022475"/>
    </source>
</evidence>
<name>A0ABV6EQ59_9BRAD</name>
<dbReference type="InterPro" id="IPR002550">
    <property type="entry name" value="CNNM"/>
</dbReference>
<feature type="domain" description="CBS" evidence="13">
    <location>
        <begin position="286"/>
        <end position="349"/>
    </location>
</feature>
<reference evidence="15 16" key="1">
    <citation type="submission" date="2024-09" db="EMBL/GenBank/DDBJ databases">
        <authorList>
            <person name="Sun Q."/>
            <person name="Mori K."/>
        </authorList>
    </citation>
    <scope>NUCLEOTIDE SEQUENCE [LARGE SCALE GENOMIC DNA]</scope>
    <source>
        <strain evidence="15 16">KCTC 23279</strain>
    </source>
</reference>
<dbReference type="InterPro" id="IPR051676">
    <property type="entry name" value="UPF0053_domain"/>
</dbReference>
<evidence type="ECO:0000256" key="7">
    <source>
        <dbReference type="ARBA" id="ARBA00023122"/>
    </source>
</evidence>
<evidence type="ECO:0000259" key="13">
    <source>
        <dbReference type="PROSITE" id="PS51371"/>
    </source>
</evidence>
<dbReference type="PANTHER" id="PTHR43099">
    <property type="entry name" value="UPF0053 PROTEIN YRKA"/>
    <property type="match status" value="1"/>
</dbReference>
<feature type="domain" description="CNNM transmembrane" evidence="14">
    <location>
        <begin position="1"/>
        <end position="202"/>
    </location>
</feature>
<evidence type="ECO:0000256" key="11">
    <source>
        <dbReference type="SAM" id="MobiDB-lite"/>
    </source>
</evidence>
<dbReference type="SUPFAM" id="SSF56176">
    <property type="entry name" value="FAD-binding/transporter-associated domain-like"/>
    <property type="match status" value="1"/>
</dbReference>
<evidence type="ECO:0000256" key="6">
    <source>
        <dbReference type="ARBA" id="ARBA00022989"/>
    </source>
</evidence>
<dbReference type="SUPFAM" id="SSF54631">
    <property type="entry name" value="CBS-domain pair"/>
    <property type="match status" value="1"/>
</dbReference>
<evidence type="ECO:0000256" key="12">
    <source>
        <dbReference type="SAM" id="Phobius"/>
    </source>
</evidence>
<feature type="transmembrane region" description="Helical" evidence="12">
    <location>
        <begin position="6"/>
        <end position="29"/>
    </location>
</feature>
<dbReference type="InterPro" id="IPR016169">
    <property type="entry name" value="FAD-bd_PCMH_sub2"/>
</dbReference>
<dbReference type="Pfam" id="PF00571">
    <property type="entry name" value="CBS"/>
    <property type="match status" value="2"/>
</dbReference>
<evidence type="ECO:0000256" key="10">
    <source>
        <dbReference type="PROSITE-ProRule" id="PRU01193"/>
    </source>
</evidence>
<keyword evidence="4 10" id="KW-0812">Transmembrane</keyword>
<dbReference type="Pfam" id="PF03471">
    <property type="entry name" value="CorC_HlyC"/>
    <property type="match status" value="1"/>
</dbReference>
<evidence type="ECO:0000256" key="8">
    <source>
        <dbReference type="ARBA" id="ARBA00023136"/>
    </source>
</evidence>